<dbReference type="GO" id="GO:0005829">
    <property type="term" value="C:cytosol"/>
    <property type="evidence" value="ECO:0007669"/>
    <property type="project" value="TreeGrafter"/>
</dbReference>
<keyword evidence="5" id="KW-0479">Metal-binding</keyword>
<dbReference type="EMBL" id="EU851876">
    <property type="protein sequence ID" value="ACL11805.1"/>
    <property type="molecule type" value="Genomic_DNA"/>
</dbReference>
<reference evidence="6" key="1">
    <citation type="journal article" date="2009" name="Biochem. J.">
        <title>Characterization of the phenylurea hydrolases A and B: founding members of a novel amidohydrolase subgroup.</title>
        <authorList>
            <person name="Khurana J.L."/>
            <person name="Jackson C.J."/>
            <person name="Scott C."/>
            <person name="Pandey G."/>
            <person name="Horne I."/>
            <person name="Russell R.J."/>
            <person name="Herlt A."/>
            <person name="Easton C.J."/>
            <person name="Oakeshott J.G."/>
        </authorList>
    </citation>
    <scope>NUCLEOTIDE SEQUENCE</scope>
    <source>
        <strain evidence="6">JK1</strain>
    </source>
</reference>
<comment type="pathway">
    <text evidence="2">Cofactor biosynthesis; riboflavin biosynthesis; 2-hydroxy-3-oxobutyl phosphate from D-ribulose 5-phosphate: step 1/1.</text>
</comment>
<evidence type="ECO:0000313" key="6">
    <source>
        <dbReference type="EMBL" id="ACL11805.1"/>
    </source>
</evidence>
<dbReference type="UniPathway" id="UPA00275">
    <property type="reaction ID" value="UER00399"/>
</dbReference>
<evidence type="ECO:0000256" key="4">
    <source>
        <dbReference type="ARBA" id="ARBA00022619"/>
    </source>
</evidence>
<dbReference type="PANTHER" id="PTHR21327">
    <property type="entry name" value="GTP CYCLOHYDROLASE II-RELATED"/>
    <property type="match status" value="1"/>
</dbReference>
<dbReference type="GO" id="GO:0009231">
    <property type="term" value="P:riboflavin biosynthetic process"/>
    <property type="evidence" value="ECO:0007669"/>
    <property type="project" value="UniProtKB-UniPathway"/>
</dbReference>
<proteinExistence type="predicted"/>
<dbReference type="Pfam" id="PF00926">
    <property type="entry name" value="DHBP_synthase"/>
    <property type="match status" value="1"/>
</dbReference>
<evidence type="ECO:0000256" key="5">
    <source>
        <dbReference type="ARBA" id="ARBA00022723"/>
    </source>
</evidence>
<dbReference type="GO" id="GO:0046872">
    <property type="term" value="F:metal ion binding"/>
    <property type="evidence" value="ECO:0007669"/>
    <property type="project" value="UniProtKB-KW"/>
</dbReference>
<evidence type="ECO:0000256" key="1">
    <source>
        <dbReference type="ARBA" id="ARBA00002284"/>
    </source>
</evidence>
<dbReference type="AlphaFoldDB" id="B8R4H5"/>
<dbReference type="PANTHER" id="PTHR21327:SF18">
    <property type="entry name" value="3,4-DIHYDROXY-2-BUTANONE 4-PHOSPHATE SYNTHASE"/>
    <property type="match status" value="1"/>
</dbReference>
<keyword evidence="4" id="KW-0686">Riboflavin biosynthesis</keyword>
<name>B8R4H5_9MYCO</name>
<protein>
    <recommendedName>
        <fullName evidence="3">3,4-dihydroxy-2-butanone-4-phosphate synthase</fullName>
        <ecNumber evidence="3">4.1.99.12</ecNumber>
    </recommendedName>
</protein>
<dbReference type="SUPFAM" id="SSF55821">
    <property type="entry name" value="YrdC/RibB"/>
    <property type="match status" value="1"/>
</dbReference>
<organism evidence="6">
    <name type="scientific">Mycolicibacterium brisbanense</name>
    <dbReference type="NCBI Taxonomy" id="146020"/>
    <lineage>
        <taxon>Bacteria</taxon>
        <taxon>Bacillati</taxon>
        <taxon>Actinomycetota</taxon>
        <taxon>Actinomycetes</taxon>
        <taxon>Mycobacteriales</taxon>
        <taxon>Mycobacteriaceae</taxon>
        <taxon>Mycolicibacterium</taxon>
    </lineage>
</organism>
<sequence length="200" mass="21423">MNTILVAEYQAGPENQVSPHLIAQFISCGMVLMTSQVGSALIFPAACATAAQVSFAVRHSTGLIHAALRSSRLDHLRIPDQPVLDSEDSGCRFTVAVDATHQIGTGISSRDRARTLRVLADPCTTPTDLTRPGHVVPIRCADSPRPVHRDRWDIAIRLVEMAGYAPVAAACELVTDGGDVLEGNAARLFADVHRLPVLDI</sequence>
<accession>B8R4H5</accession>
<dbReference type="Gene3D" id="3.90.870.10">
    <property type="entry name" value="DHBP synthase"/>
    <property type="match status" value="1"/>
</dbReference>
<dbReference type="InterPro" id="IPR017945">
    <property type="entry name" value="DHBP_synth_RibB-like_a/b_dom"/>
</dbReference>
<dbReference type="InterPro" id="IPR000422">
    <property type="entry name" value="DHBP_synthase_RibB"/>
</dbReference>
<dbReference type="GO" id="GO:0008686">
    <property type="term" value="F:3,4-dihydroxy-2-butanone-4-phosphate synthase activity"/>
    <property type="evidence" value="ECO:0007669"/>
    <property type="project" value="UniProtKB-EC"/>
</dbReference>
<comment type="function">
    <text evidence="1">Catalyzes the conversion of D-ribulose 5-phosphate to formate and 3,4-dihydroxy-2-butanone 4-phosphate.</text>
</comment>
<dbReference type="EC" id="4.1.99.12" evidence="3"/>
<evidence type="ECO:0000256" key="3">
    <source>
        <dbReference type="ARBA" id="ARBA00012153"/>
    </source>
</evidence>
<evidence type="ECO:0000256" key="2">
    <source>
        <dbReference type="ARBA" id="ARBA00004904"/>
    </source>
</evidence>